<gene>
    <name evidence="1" type="ORF">DES52_11352</name>
</gene>
<protein>
    <submittedName>
        <fullName evidence="1">HAD superfamily hydrolase (TIGR01509 family)</fullName>
    </submittedName>
</protein>
<dbReference type="Gene3D" id="3.40.50.1000">
    <property type="entry name" value="HAD superfamily/HAD-like"/>
    <property type="match status" value="1"/>
</dbReference>
<dbReference type="InterPro" id="IPR041492">
    <property type="entry name" value="HAD_2"/>
</dbReference>
<dbReference type="GO" id="GO:0008967">
    <property type="term" value="F:phosphoglycolate phosphatase activity"/>
    <property type="evidence" value="ECO:0007669"/>
    <property type="project" value="TreeGrafter"/>
</dbReference>
<dbReference type="EMBL" id="QJSX01000013">
    <property type="protein sequence ID" value="PYE52006.1"/>
    <property type="molecule type" value="Genomic_DNA"/>
</dbReference>
<dbReference type="InterPro" id="IPR029057">
    <property type="entry name" value="PRTase-like"/>
</dbReference>
<keyword evidence="1" id="KW-0378">Hydrolase</keyword>
<dbReference type="InterPro" id="IPR000836">
    <property type="entry name" value="PRTase_dom"/>
</dbReference>
<dbReference type="AlphaFoldDB" id="A0A318S260"/>
<name>A0A318S260_9DEIO</name>
<dbReference type="PANTHER" id="PTHR43434">
    <property type="entry name" value="PHOSPHOGLYCOLATE PHOSPHATASE"/>
    <property type="match status" value="1"/>
</dbReference>
<dbReference type="SUPFAM" id="SSF53271">
    <property type="entry name" value="PRTase-like"/>
    <property type="match status" value="1"/>
</dbReference>
<dbReference type="InterPro" id="IPR023214">
    <property type="entry name" value="HAD_sf"/>
</dbReference>
<comment type="caution">
    <text evidence="1">The sequence shown here is derived from an EMBL/GenBank/DDBJ whole genome shotgun (WGS) entry which is preliminary data.</text>
</comment>
<accession>A0A318S260</accession>
<dbReference type="SUPFAM" id="SSF56784">
    <property type="entry name" value="HAD-like"/>
    <property type="match status" value="1"/>
</dbReference>
<dbReference type="InterPro" id="IPR050155">
    <property type="entry name" value="HAD-like_hydrolase_sf"/>
</dbReference>
<dbReference type="GO" id="GO:0006281">
    <property type="term" value="P:DNA repair"/>
    <property type="evidence" value="ECO:0007669"/>
    <property type="project" value="TreeGrafter"/>
</dbReference>
<evidence type="ECO:0000313" key="2">
    <source>
        <dbReference type="Proteomes" id="UP000248326"/>
    </source>
</evidence>
<dbReference type="RefSeq" id="WP_170131091.1">
    <property type="nucleotide sequence ID" value="NZ_QJSX01000013.1"/>
</dbReference>
<evidence type="ECO:0000313" key="1">
    <source>
        <dbReference type="EMBL" id="PYE52006.1"/>
    </source>
</evidence>
<dbReference type="Gene3D" id="3.40.50.2020">
    <property type="match status" value="1"/>
</dbReference>
<dbReference type="GO" id="GO:0005829">
    <property type="term" value="C:cytosol"/>
    <property type="evidence" value="ECO:0007669"/>
    <property type="project" value="TreeGrafter"/>
</dbReference>
<proteinExistence type="predicted"/>
<dbReference type="CDD" id="cd01427">
    <property type="entry name" value="HAD_like"/>
    <property type="match status" value="1"/>
</dbReference>
<reference evidence="1 2" key="1">
    <citation type="submission" date="2018-06" db="EMBL/GenBank/DDBJ databases">
        <title>Genomic Encyclopedia of Type Strains, Phase IV (KMG-IV): sequencing the most valuable type-strain genomes for metagenomic binning, comparative biology and taxonomic classification.</title>
        <authorList>
            <person name="Goeker M."/>
        </authorList>
    </citation>
    <scope>NUCLEOTIDE SEQUENCE [LARGE SCALE GENOMIC DNA]</scope>
    <source>
        <strain evidence="1 2">DSM 18048</strain>
    </source>
</reference>
<dbReference type="PANTHER" id="PTHR43434:SF1">
    <property type="entry name" value="PHOSPHOGLYCOLATE PHOSPHATASE"/>
    <property type="match status" value="1"/>
</dbReference>
<sequence>MFDLDHTLVFTDALQTHRDDPQCDYNGPAFREALQFAHCDYQLRLFLEALSALPAEHRPRLAIVTRAKHAYAQAVLQQFLPKVTFDALRCFEDARDGGGVYKPHPRLVLELMATFDVAAHETVVVGDDLGDVEMAYRAGVTSILANFYWQRRDTQSPKKNEFFYALDAVPDAVVDTAKELRDALCRPAERLPFVEAFEQGVSPRVALRKPTHVKLTVFGLVHAPGLVVHVLGRYFAGPRHEHDATVTPRRATHGTTRNILAKEHGDDRVPDTWVDACSLLLPRVLSLRTPTVITIIPSKRGRARRMECLLVRLSERFPASSWVFDAQVFEFMEGAASQKHLPHAPERHENIEQHLKLHETHVVQPRYRYIVLDDVLTTGATLLGARHVLVGAGVRASNVQGVVIARNVRCREGRRP</sequence>
<dbReference type="CDD" id="cd06223">
    <property type="entry name" value="PRTases_typeI"/>
    <property type="match status" value="1"/>
</dbReference>
<keyword evidence="2" id="KW-1185">Reference proteome</keyword>
<dbReference type="InterPro" id="IPR036412">
    <property type="entry name" value="HAD-like_sf"/>
</dbReference>
<organism evidence="1 2">
    <name type="scientific">Deinococcus yavapaiensis KR-236</name>
    <dbReference type="NCBI Taxonomy" id="694435"/>
    <lineage>
        <taxon>Bacteria</taxon>
        <taxon>Thermotogati</taxon>
        <taxon>Deinococcota</taxon>
        <taxon>Deinococci</taxon>
        <taxon>Deinococcales</taxon>
        <taxon>Deinococcaceae</taxon>
        <taxon>Deinococcus</taxon>
    </lineage>
</organism>
<dbReference type="Proteomes" id="UP000248326">
    <property type="component" value="Unassembled WGS sequence"/>
</dbReference>
<dbReference type="Pfam" id="PF13419">
    <property type="entry name" value="HAD_2"/>
    <property type="match status" value="1"/>
</dbReference>